<dbReference type="AlphaFoldDB" id="K1WXQ4"/>
<gene>
    <name evidence="1" type="ORF">MBM_04914</name>
</gene>
<accession>K1WXQ4</accession>
<name>K1WXQ4_MARBU</name>
<dbReference type="InParanoid" id="K1WXQ4"/>
<dbReference type="HOGENOM" id="CLU_1816212_0_0_1"/>
<dbReference type="KEGG" id="mbe:MBM_04914"/>
<evidence type="ECO:0000313" key="1">
    <source>
        <dbReference type="EMBL" id="EKD17337.1"/>
    </source>
</evidence>
<organism evidence="1 2">
    <name type="scientific">Marssonina brunnea f. sp. multigermtubi (strain MB_m1)</name>
    <name type="common">Marssonina leaf spot fungus</name>
    <dbReference type="NCBI Taxonomy" id="1072389"/>
    <lineage>
        <taxon>Eukaryota</taxon>
        <taxon>Fungi</taxon>
        <taxon>Dikarya</taxon>
        <taxon>Ascomycota</taxon>
        <taxon>Pezizomycotina</taxon>
        <taxon>Leotiomycetes</taxon>
        <taxon>Helotiales</taxon>
        <taxon>Drepanopezizaceae</taxon>
        <taxon>Drepanopeziza</taxon>
    </lineage>
</organism>
<proteinExistence type="predicted"/>
<reference evidence="1 2" key="1">
    <citation type="journal article" date="2012" name="BMC Genomics">
        <title>Sequencing the genome of Marssonina brunnea reveals fungus-poplar co-evolution.</title>
        <authorList>
            <person name="Zhu S."/>
            <person name="Cao Y.-Z."/>
            <person name="Jiang C."/>
            <person name="Tan B.-Y."/>
            <person name="Wang Z."/>
            <person name="Feng S."/>
            <person name="Zhang L."/>
            <person name="Su X.-H."/>
            <person name="Brejova B."/>
            <person name="Vinar T."/>
            <person name="Xu M."/>
            <person name="Wang M.-X."/>
            <person name="Zhang S.-G."/>
            <person name="Huang M.-R."/>
            <person name="Wu R."/>
            <person name="Zhou Y."/>
        </authorList>
    </citation>
    <scope>NUCLEOTIDE SEQUENCE [LARGE SCALE GENOMIC DNA]</scope>
    <source>
        <strain evidence="1 2">MB_m1</strain>
    </source>
</reference>
<evidence type="ECO:0000313" key="2">
    <source>
        <dbReference type="Proteomes" id="UP000006753"/>
    </source>
</evidence>
<protein>
    <submittedName>
        <fullName evidence="1">Uncharacterized protein</fullName>
    </submittedName>
</protein>
<keyword evidence="2" id="KW-1185">Reference proteome</keyword>
<sequence>MDKPEPAYTAILNRNALRPEDLRNLPVTLLKAFKAALKLKAKPSKTAKSYEGLGKVIFSLGMDYEATRIELLKRRDLPRNLTLSKTIAFFAALFTFKRSSFETTVSVAEASEDCLIISSKLIPKATDDPVKDGLTSRLQRLI</sequence>
<dbReference type="EMBL" id="JH921437">
    <property type="protein sequence ID" value="EKD17337.1"/>
    <property type="molecule type" value="Genomic_DNA"/>
</dbReference>
<dbReference type="Proteomes" id="UP000006753">
    <property type="component" value="Unassembled WGS sequence"/>
</dbReference>